<keyword evidence="1" id="KW-0677">Repeat</keyword>
<evidence type="ECO:0000313" key="6">
    <source>
        <dbReference type="Proteomes" id="UP000013909"/>
    </source>
</evidence>
<keyword evidence="6" id="KW-1185">Reference proteome</keyword>
<dbReference type="PROSITE" id="PS50005">
    <property type="entry name" value="TPR"/>
    <property type="match status" value="3"/>
</dbReference>
<dbReference type="PANTHER" id="PTHR44858:SF1">
    <property type="entry name" value="UDP-N-ACETYLGLUCOSAMINE--PEPTIDE N-ACETYLGLUCOSAMINYLTRANSFERASE SPINDLY-RELATED"/>
    <property type="match status" value="1"/>
</dbReference>
<evidence type="ECO:0000256" key="1">
    <source>
        <dbReference type="ARBA" id="ARBA00022737"/>
    </source>
</evidence>
<feature type="repeat" description="TPR" evidence="3">
    <location>
        <begin position="21"/>
        <end position="54"/>
    </location>
</feature>
<dbReference type="SUPFAM" id="SSF48452">
    <property type="entry name" value="TPR-like"/>
    <property type="match status" value="1"/>
</dbReference>
<feature type="repeat" description="TPR" evidence="3">
    <location>
        <begin position="123"/>
        <end position="156"/>
    </location>
</feature>
<feature type="repeat" description="TPR" evidence="3">
    <location>
        <begin position="55"/>
        <end position="88"/>
    </location>
</feature>
<organism evidence="5 6">
    <name type="scientific">Lunatimonas lonarensis</name>
    <dbReference type="NCBI Taxonomy" id="1232681"/>
    <lineage>
        <taxon>Bacteria</taxon>
        <taxon>Pseudomonadati</taxon>
        <taxon>Bacteroidota</taxon>
        <taxon>Cytophagia</taxon>
        <taxon>Cytophagales</taxon>
        <taxon>Cyclobacteriaceae</taxon>
    </lineage>
</organism>
<comment type="caution">
    <text evidence="5">The sequence shown here is derived from an EMBL/GenBank/DDBJ whole genome shotgun (WGS) entry which is preliminary data.</text>
</comment>
<evidence type="ECO:0000313" key="5">
    <source>
        <dbReference type="EMBL" id="EON79348.1"/>
    </source>
</evidence>
<dbReference type="InterPro" id="IPR019734">
    <property type="entry name" value="TPR_rpt"/>
</dbReference>
<dbReference type="PANTHER" id="PTHR44858">
    <property type="entry name" value="TETRATRICOPEPTIDE REPEAT PROTEIN 6"/>
    <property type="match status" value="1"/>
</dbReference>
<dbReference type="PROSITE" id="PS51257">
    <property type="entry name" value="PROKAR_LIPOPROTEIN"/>
    <property type="match status" value="1"/>
</dbReference>
<dbReference type="InterPro" id="IPR050498">
    <property type="entry name" value="Ycf3"/>
</dbReference>
<proteinExistence type="predicted"/>
<dbReference type="Proteomes" id="UP000013909">
    <property type="component" value="Unassembled WGS sequence"/>
</dbReference>
<evidence type="ECO:0000256" key="3">
    <source>
        <dbReference type="PROSITE-ProRule" id="PRU00339"/>
    </source>
</evidence>
<protein>
    <submittedName>
        <fullName evidence="5">Uncharacterized protein</fullName>
    </submittedName>
</protein>
<dbReference type="EMBL" id="AQHR01000007">
    <property type="protein sequence ID" value="EON79348.1"/>
    <property type="molecule type" value="Genomic_DNA"/>
</dbReference>
<dbReference type="OrthoDB" id="9785181at2"/>
<evidence type="ECO:0000256" key="2">
    <source>
        <dbReference type="ARBA" id="ARBA00022803"/>
    </source>
</evidence>
<dbReference type="SMART" id="SM00028">
    <property type="entry name" value="TPR"/>
    <property type="match status" value="5"/>
</dbReference>
<dbReference type="AlphaFoldDB" id="R7ZZ71"/>
<feature type="signal peptide" evidence="4">
    <location>
        <begin position="1"/>
        <end position="21"/>
    </location>
</feature>
<name>R7ZZ71_9BACT</name>
<dbReference type="STRING" id="1232681.ADIS_0150"/>
<dbReference type="Pfam" id="PF13414">
    <property type="entry name" value="TPR_11"/>
    <property type="match status" value="1"/>
</dbReference>
<accession>R7ZZ71</accession>
<dbReference type="PROSITE" id="PS50293">
    <property type="entry name" value="TPR_REGION"/>
    <property type="match status" value="1"/>
</dbReference>
<dbReference type="RefSeq" id="WP_010852302.1">
    <property type="nucleotide sequence ID" value="NZ_AQHR01000007.1"/>
</dbReference>
<dbReference type="Pfam" id="PF13432">
    <property type="entry name" value="TPR_16"/>
    <property type="match status" value="1"/>
</dbReference>
<reference evidence="5 6" key="1">
    <citation type="submission" date="2013-02" db="EMBL/GenBank/DDBJ databases">
        <title>A novel strain isolated from Lonar lake, Maharashtra, India.</title>
        <authorList>
            <person name="Singh A."/>
        </authorList>
    </citation>
    <scope>NUCLEOTIDE SEQUENCE [LARGE SCALE GENOMIC DNA]</scope>
    <source>
        <strain evidence="5 6">AK24</strain>
    </source>
</reference>
<keyword evidence="4" id="KW-0732">Signal</keyword>
<sequence>MYLLKNLITIVVSIAVLYACGGSGSSQGDAYFQNEQYEDAIRAYDKFLVTKPKNVKALYNQGRAFEELGKLDEAEVRFKAALEADTKNTQILLSLSNLYHKKRNHELALMYADNAVSISGAPSTAYFMKGRAMHQLGNVKEALREYNAAIKMSPENGQYYYYRGMLHQATDKKQQACNDLRKAVQLNFEVANDALANYCS</sequence>
<dbReference type="Gene3D" id="1.25.40.10">
    <property type="entry name" value="Tetratricopeptide repeat domain"/>
    <property type="match status" value="2"/>
</dbReference>
<feature type="chain" id="PRO_5004462053" evidence="4">
    <location>
        <begin position="22"/>
        <end position="200"/>
    </location>
</feature>
<keyword evidence="2 3" id="KW-0802">TPR repeat</keyword>
<gene>
    <name evidence="5" type="ORF">ADIS_0150</name>
</gene>
<evidence type="ECO:0000256" key="4">
    <source>
        <dbReference type="SAM" id="SignalP"/>
    </source>
</evidence>
<dbReference type="InterPro" id="IPR011990">
    <property type="entry name" value="TPR-like_helical_dom_sf"/>
</dbReference>